<evidence type="ECO:0008006" key="4">
    <source>
        <dbReference type="Google" id="ProtNLM"/>
    </source>
</evidence>
<gene>
    <name evidence="2" type="ORF">KK062_23245</name>
</gene>
<feature type="chain" id="PRO_5042982657" description="Lipocalin-like domain-containing protein" evidence="1">
    <location>
        <begin position="19"/>
        <end position="152"/>
    </location>
</feature>
<comment type="caution">
    <text evidence="2">The sequence shown here is derived from an EMBL/GenBank/DDBJ whole genome shotgun (WGS) entry which is preliminary data.</text>
</comment>
<accession>A0AAP2GSE1</accession>
<dbReference type="Proteomes" id="UP001319080">
    <property type="component" value="Unassembled WGS sequence"/>
</dbReference>
<proteinExistence type="predicted"/>
<sequence length="152" mass="16902">MRISLVLLCLFFSISLPAQSLLKEKITGEWICEKVTFVKGNDFPDTTSQQSKMIMKSTREAFTHARFIFGADGLFRLKLGAAGAKGIWAEHASMTNGKPWALNPSSLIIDISPKENLMSIRVLEKDGVDLFYLMETGIVLKMKKFDPAVKGS</sequence>
<organism evidence="2 3">
    <name type="scientific">Dawidia cretensis</name>
    <dbReference type="NCBI Taxonomy" id="2782350"/>
    <lineage>
        <taxon>Bacteria</taxon>
        <taxon>Pseudomonadati</taxon>
        <taxon>Bacteroidota</taxon>
        <taxon>Cytophagia</taxon>
        <taxon>Cytophagales</taxon>
        <taxon>Chryseotaleaceae</taxon>
        <taxon>Dawidia</taxon>
    </lineage>
</organism>
<keyword evidence="3" id="KW-1185">Reference proteome</keyword>
<dbReference type="AlphaFoldDB" id="A0AAP2GSE1"/>
<protein>
    <recommendedName>
        <fullName evidence="4">Lipocalin-like domain-containing protein</fullName>
    </recommendedName>
</protein>
<dbReference type="EMBL" id="JAHESE010000030">
    <property type="protein sequence ID" value="MBT1711179.1"/>
    <property type="molecule type" value="Genomic_DNA"/>
</dbReference>
<evidence type="ECO:0000256" key="1">
    <source>
        <dbReference type="SAM" id="SignalP"/>
    </source>
</evidence>
<evidence type="ECO:0000313" key="2">
    <source>
        <dbReference type="EMBL" id="MBT1711179.1"/>
    </source>
</evidence>
<keyword evidence="1" id="KW-0732">Signal</keyword>
<evidence type="ECO:0000313" key="3">
    <source>
        <dbReference type="Proteomes" id="UP001319080"/>
    </source>
</evidence>
<name>A0AAP2GSE1_9BACT</name>
<dbReference type="RefSeq" id="WP_254086754.1">
    <property type="nucleotide sequence ID" value="NZ_JAHESE010000030.1"/>
</dbReference>
<reference evidence="2 3" key="1">
    <citation type="submission" date="2021-05" db="EMBL/GenBank/DDBJ databases">
        <title>A Polyphasic approach of four new species of the genus Ohtaekwangia: Ohtaekwangia histidinii sp. nov., Ohtaekwangia cretensis sp. nov., Ohtaekwangia indiensis sp. nov., Ohtaekwangia reichenbachii sp. nov. from diverse environment.</title>
        <authorList>
            <person name="Octaviana S."/>
        </authorList>
    </citation>
    <scope>NUCLEOTIDE SEQUENCE [LARGE SCALE GENOMIC DNA]</scope>
    <source>
        <strain evidence="2 3">PWU5</strain>
    </source>
</reference>
<feature type="signal peptide" evidence="1">
    <location>
        <begin position="1"/>
        <end position="18"/>
    </location>
</feature>